<feature type="region of interest" description="Disordered" evidence="1">
    <location>
        <begin position="217"/>
        <end position="261"/>
    </location>
</feature>
<dbReference type="EMBL" id="KZ819291">
    <property type="protein sequence ID" value="PWN98562.1"/>
    <property type="molecule type" value="Genomic_DNA"/>
</dbReference>
<dbReference type="AlphaFoldDB" id="A0A316ZCA8"/>
<feature type="compositionally biased region" description="Polar residues" evidence="1">
    <location>
        <begin position="427"/>
        <end position="445"/>
    </location>
</feature>
<reference evidence="2 3" key="1">
    <citation type="journal article" date="2018" name="Mol. Biol. Evol.">
        <title>Broad Genomic Sampling Reveals a Smut Pathogenic Ancestry of the Fungal Clade Ustilaginomycotina.</title>
        <authorList>
            <person name="Kijpornyongpan T."/>
            <person name="Mondo S.J."/>
            <person name="Barry K."/>
            <person name="Sandor L."/>
            <person name="Lee J."/>
            <person name="Lipzen A."/>
            <person name="Pangilinan J."/>
            <person name="LaButti K."/>
            <person name="Hainaut M."/>
            <person name="Henrissat B."/>
            <person name="Grigoriev I.V."/>
            <person name="Spatafora J.W."/>
            <person name="Aime M.C."/>
        </authorList>
    </citation>
    <scope>NUCLEOTIDE SEQUENCE [LARGE SCALE GENOMIC DNA]</scope>
    <source>
        <strain evidence="2 3">MCA 4186</strain>
    </source>
</reference>
<accession>A0A316ZCA8</accession>
<dbReference type="Proteomes" id="UP000245946">
    <property type="component" value="Unassembled WGS sequence"/>
</dbReference>
<sequence>MRAAEQAKMREAEELALKRQRMWAAQREEEARLRDQQAIAAERAAAQQGPRPQAHPPRSYSAFTTHDTSARLVVPRRKASETNTTARGAAGVVSPPVSPPRAAAMASPTRAAQVASPLTASPTQDAAQVPRLEIDIAPAQRAMERFSVALTEGARSKPLGMSTSSSRQSLPVEARPVDPSEVVHGNGWKCHGVVDPRLIKTHRRFEKVVVLRPRSQLEADASSRAKRKQARQAAGATPPLSAAGSDIAASETSPELSAPDEEELVECVEQRMYSDLGELIWTRTTPDVIARLVSHLDCADVKALRQTSSAIRLALGQLAGREVTLRRFLAPFGYRTWDPRPSMPREDPMPISLAECEAFLISYDLVPEYASVGRQYAANPRSMDPQIPRLARATTRAYNRVLARLRMQPYFKVPEPRPATVAFASPQHASSASMSNSPPQQQLATRISPGEAGAPVLPSPWKPGRAALFRVWVPAADPSGWMSDEELARCERQMYECGVWTTALRRGDVVWNTAIGDQANMGKQIFDGQYLRDLSFLHDPAGHLPSHVNSLTYPPSYFHNIVHSSTPHPVIYIDILPWRNELLASLRLVQDHIESVSPQGRYRVAKWLYRAVVNVTGGQIISNEGLQVVDEGWHGKLVIETEGTSEHAKALIARCAGPTASPGARAALLASVMGEAGRQSTFAPPSTRDAKGATVESTTPWAIIRERSRPGQIWMRPV</sequence>
<feature type="compositionally biased region" description="Low complexity" evidence="1">
    <location>
        <begin position="88"/>
        <end position="103"/>
    </location>
</feature>
<feature type="region of interest" description="Disordered" evidence="1">
    <location>
        <begin position="34"/>
        <end position="103"/>
    </location>
</feature>
<organism evidence="2 3">
    <name type="scientific">Tilletiopsis washingtonensis</name>
    <dbReference type="NCBI Taxonomy" id="58919"/>
    <lineage>
        <taxon>Eukaryota</taxon>
        <taxon>Fungi</taxon>
        <taxon>Dikarya</taxon>
        <taxon>Basidiomycota</taxon>
        <taxon>Ustilaginomycotina</taxon>
        <taxon>Exobasidiomycetes</taxon>
        <taxon>Entylomatales</taxon>
        <taxon>Entylomatales incertae sedis</taxon>
        <taxon>Tilletiopsis</taxon>
    </lineage>
</organism>
<feature type="region of interest" description="Disordered" evidence="1">
    <location>
        <begin position="425"/>
        <end position="454"/>
    </location>
</feature>
<dbReference type="GeneID" id="37267325"/>
<protein>
    <submittedName>
        <fullName evidence="2">Uncharacterized protein</fullName>
    </submittedName>
</protein>
<dbReference type="STRING" id="58919.A0A316ZCA8"/>
<proteinExistence type="predicted"/>
<evidence type="ECO:0000313" key="2">
    <source>
        <dbReference type="EMBL" id="PWN98562.1"/>
    </source>
</evidence>
<dbReference type="OrthoDB" id="3365519at2759"/>
<evidence type="ECO:0000313" key="3">
    <source>
        <dbReference type="Proteomes" id="UP000245946"/>
    </source>
</evidence>
<feature type="region of interest" description="Disordered" evidence="1">
    <location>
        <begin position="154"/>
        <end position="174"/>
    </location>
</feature>
<keyword evidence="3" id="KW-1185">Reference proteome</keyword>
<feature type="compositionally biased region" description="Low complexity" evidence="1">
    <location>
        <begin position="36"/>
        <end position="58"/>
    </location>
</feature>
<gene>
    <name evidence="2" type="ORF">FA09DRAFT_269435</name>
</gene>
<dbReference type="RefSeq" id="XP_025598841.1">
    <property type="nucleotide sequence ID" value="XM_025739779.1"/>
</dbReference>
<name>A0A316ZCA8_9BASI</name>
<evidence type="ECO:0000256" key="1">
    <source>
        <dbReference type="SAM" id="MobiDB-lite"/>
    </source>
</evidence>